<gene>
    <name evidence="3" type="ORF">Tco025E_04091</name>
</gene>
<name>A0A3R7LAK0_9TRYP</name>
<keyword evidence="2" id="KW-1133">Transmembrane helix</keyword>
<evidence type="ECO:0000313" key="3">
    <source>
        <dbReference type="EMBL" id="RNF19557.1"/>
    </source>
</evidence>
<feature type="region of interest" description="Disordered" evidence="1">
    <location>
        <begin position="178"/>
        <end position="483"/>
    </location>
</feature>
<dbReference type="EMBL" id="MKKU01000202">
    <property type="protein sequence ID" value="RNF19557.1"/>
    <property type="molecule type" value="Genomic_DNA"/>
</dbReference>
<protein>
    <submittedName>
        <fullName evidence="3">Uncharacterized protein</fullName>
    </submittedName>
</protein>
<feature type="compositionally biased region" description="Basic and acidic residues" evidence="1">
    <location>
        <begin position="138"/>
        <end position="157"/>
    </location>
</feature>
<keyword evidence="2" id="KW-0472">Membrane</keyword>
<feature type="region of interest" description="Disordered" evidence="1">
    <location>
        <begin position="656"/>
        <end position="675"/>
    </location>
</feature>
<feature type="compositionally biased region" description="Polar residues" evidence="1">
    <location>
        <begin position="602"/>
        <end position="614"/>
    </location>
</feature>
<dbReference type="Proteomes" id="UP000284403">
    <property type="component" value="Unassembled WGS sequence"/>
</dbReference>
<accession>A0A3R7LAK0</accession>
<evidence type="ECO:0000313" key="4">
    <source>
        <dbReference type="Proteomes" id="UP000284403"/>
    </source>
</evidence>
<dbReference type="RefSeq" id="XP_029228879.1">
    <property type="nucleotide sequence ID" value="XM_029371003.1"/>
</dbReference>
<feature type="compositionally biased region" description="Basic and acidic residues" evidence="1">
    <location>
        <begin position="401"/>
        <end position="417"/>
    </location>
</feature>
<comment type="caution">
    <text evidence="3">The sequence shown here is derived from an EMBL/GenBank/DDBJ whole genome shotgun (WGS) entry which is preliminary data.</text>
</comment>
<feature type="region of interest" description="Disordered" evidence="1">
    <location>
        <begin position="137"/>
        <end position="160"/>
    </location>
</feature>
<evidence type="ECO:0000256" key="1">
    <source>
        <dbReference type="SAM" id="MobiDB-lite"/>
    </source>
</evidence>
<evidence type="ECO:0000256" key="2">
    <source>
        <dbReference type="SAM" id="Phobius"/>
    </source>
</evidence>
<feature type="compositionally biased region" description="Polar residues" evidence="1">
    <location>
        <begin position="418"/>
        <end position="427"/>
    </location>
</feature>
<dbReference type="GeneID" id="40317702"/>
<feature type="compositionally biased region" description="Low complexity" evidence="1">
    <location>
        <begin position="571"/>
        <end position="581"/>
    </location>
</feature>
<keyword evidence="4" id="KW-1185">Reference proteome</keyword>
<feature type="compositionally biased region" description="Basic and acidic residues" evidence="1">
    <location>
        <begin position="281"/>
        <end position="290"/>
    </location>
</feature>
<keyword evidence="2" id="KW-0812">Transmembrane</keyword>
<dbReference type="OrthoDB" id="246470at2759"/>
<reference evidence="3 4" key="1">
    <citation type="journal article" date="2018" name="BMC Genomics">
        <title>Genomic comparison of Trypanosoma conorhini and Trypanosoma rangeli to Trypanosoma cruzi strains of high and low virulence.</title>
        <authorList>
            <person name="Bradwell K.R."/>
            <person name="Koparde V.N."/>
            <person name="Matveyev A.V."/>
            <person name="Serrano M.G."/>
            <person name="Alves J.M."/>
            <person name="Parikh H."/>
            <person name="Huang B."/>
            <person name="Lee V."/>
            <person name="Espinosa-Alvarez O."/>
            <person name="Ortiz P.A."/>
            <person name="Costa-Martins A.G."/>
            <person name="Teixeira M.M."/>
            <person name="Buck G.A."/>
        </authorList>
    </citation>
    <scope>NUCLEOTIDE SEQUENCE [LARGE SCALE GENOMIC DNA]</scope>
    <source>
        <strain evidence="3 4">025E</strain>
    </source>
</reference>
<feature type="compositionally biased region" description="Basic and acidic residues" evidence="1">
    <location>
        <begin position="530"/>
        <end position="541"/>
    </location>
</feature>
<feature type="compositionally biased region" description="Basic and acidic residues" evidence="1">
    <location>
        <begin position="215"/>
        <end position="224"/>
    </location>
</feature>
<feature type="compositionally biased region" description="Low complexity" evidence="1">
    <location>
        <begin position="381"/>
        <end position="391"/>
    </location>
</feature>
<feature type="region of interest" description="Disordered" evidence="1">
    <location>
        <begin position="530"/>
        <end position="620"/>
    </location>
</feature>
<sequence>MRRSGGRNEAWDETPPGQPACNAGGGIQRFAAFRIAPSLSLFPFSFSLLFLVFPPPPFPHRNGTAPLLVTRRSATVATRAFRTNRASTPQAAAVEREGGDGYGMEYSTQSLCNSIRAVLAERGIRHARVIVDLLPGNERADVDGTDGGRRGGKRDAPSTDVSVIVNGWEQVLLVEGEPAQQPMEPQKILPPPRAHSPSGNVTPATVPLVGGGDAEETREHDHHRQPAQQQQREEEDLTAGELDFTARPTDAQRRGSPVAAPSAPLHAGPPPQVAASSGAPAEKRISEEAPHGPATKSPTSGGGRPSFGRQANSLSSDGRRDAKGQPVLPAVPPASAFRKTSVVLVEQQRAVTPPKRTTPSGPTPVFSILNTEHGEQLDRTSSNSSSRKISSVMLVESPAVEELKHQPHHAEAGEDVRTSSILVNATPKQECVDSKSDGAGGGAEVRFPPVGEQSGHASQNSNSNVSGGGGGGRMTKPAAPQVEAWKLNSKQRLQEMLQEQREMEQDSMIGRAKHEEILGEAEKFLQDVEQRARAAKHEGRDSPSLPFLRLRTGPAYSNYAGAHGTSPRCQSPSASSAASTSGIRVVKFTMPSGGKAKEEVISQLSTSQGGSQHLSSKDKYSMLLREQDKLLRQKEEGEGDYKKLVEQAVAYHEQQRALKRMQQEQECENGTGGSA</sequence>
<organism evidence="3 4">
    <name type="scientific">Trypanosoma conorhini</name>
    <dbReference type="NCBI Taxonomy" id="83891"/>
    <lineage>
        <taxon>Eukaryota</taxon>
        <taxon>Discoba</taxon>
        <taxon>Euglenozoa</taxon>
        <taxon>Kinetoplastea</taxon>
        <taxon>Metakinetoplastina</taxon>
        <taxon>Trypanosomatida</taxon>
        <taxon>Trypanosomatidae</taxon>
        <taxon>Trypanosoma</taxon>
    </lineage>
</organism>
<feature type="transmembrane region" description="Helical" evidence="2">
    <location>
        <begin position="35"/>
        <end position="53"/>
    </location>
</feature>
<dbReference type="AlphaFoldDB" id="A0A3R7LAK0"/>
<proteinExistence type="predicted"/>